<evidence type="ECO:0000313" key="8">
    <source>
        <dbReference type="Proteomes" id="UP000008810"/>
    </source>
</evidence>
<name>A0A2K2D8M0_BRADI</name>
<dbReference type="Gene3D" id="3.90.70.10">
    <property type="entry name" value="Cysteine proteinases"/>
    <property type="match status" value="1"/>
</dbReference>
<feature type="transmembrane region" description="Helical" evidence="4">
    <location>
        <begin position="111"/>
        <end position="131"/>
    </location>
</feature>
<evidence type="ECO:0000256" key="3">
    <source>
        <dbReference type="SAM" id="MobiDB-lite"/>
    </source>
</evidence>
<organism evidence="6">
    <name type="scientific">Brachypodium distachyon</name>
    <name type="common">Purple false brome</name>
    <name type="synonym">Trachynia distachya</name>
    <dbReference type="NCBI Taxonomy" id="15368"/>
    <lineage>
        <taxon>Eukaryota</taxon>
        <taxon>Viridiplantae</taxon>
        <taxon>Streptophyta</taxon>
        <taxon>Embryophyta</taxon>
        <taxon>Tracheophyta</taxon>
        <taxon>Spermatophyta</taxon>
        <taxon>Magnoliopsida</taxon>
        <taxon>Liliopsida</taxon>
        <taxon>Poales</taxon>
        <taxon>Poaceae</taxon>
        <taxon>BOP clade</taxon>
        <taxon>Pooideae</taxon>
        <taxon>Stipodae</taxon>
        <taxon>Brachypodieae</taxon>
        <taxon>Brachypodium</taxon>
    </lineage>
</organism>
<dbReference type="SUPFAM" id="SSF54001">
    <property type="entry name" value="Cysteine proteinases"/>
    <property type="match status" value="1"/>
</dbReference>
<evidence type="ECO:0000313" key="6">
    <source>
        <dbReference type="EMBL" id="PNT70621.1"/>
    </source>
</evidence>
<protein>
    <recommendedName>
        <fullName evidence="5">USP domain-containing protein</fullName>
    </recommendedName>
</protein>
<dbReference type="InterPro" id="IPR001394">
    <property type="entry name" value="Peptidase_C19_UCH"/>
</dbReference>
<feature type="domain" description="USP" evidence="5">
    <location>
        <begin position="923"/>
        <end position="1290"/>
    </location>
</feature>
<keyword evidence="4" id="KW-0812">Transmembrane</keyword>
<reference evidence="7" key="3">
    <citation type="submission" date="2018-08" db="UniProtKB">
        <authorList>
            <consortium name="EnsemblPlants"/>
        </authorList>
    </citation>
    <scope>IDENTIFICATION</scope>
    <source>
        <strain evidence="7">cv. Bd21</strain>
    </source>
</reference>
<dbReference type="PROSITE" id="PS00972">
    <property type="entry name" value="USP_1"/>
    <property type="match status" value="1"/>
</dbReference>
<keyword evidence="4" id="KW-1133">Transmembrane helix</keyword>
<dbReference type="InterPro" id="IPR038765">
    <property type="entry name" value="Papain-like_cys_pep_sf"/>
</dbReference>
<dbReference type="InterPro" id="IPR018200">
    <property type="entry name" value="USP_CS"/>
</dbReference>
<sequence length="1307" mass="149776">MNWPCRFRLPDRNKHKRARKAMGIQDIRDGVSSLFVMLNKEKFVLFRIEFLVVLVTLLFLAMFIMDIFRRHIRNIIMKTIFSIFDAVSDSIVLYLLGAMQTANFKNQLFPVWALVLVSFRYNVDFISGYGVHDRHGRRFLEWRNVVRLLGSAFLNLSRGSRFAPALWSLLALQILRSWYRFFSYGLAVRSVWHGRSSEVVTEHMRAGPHTSNWKPEDCNAEKMEGYKYLVHGETNKSIKFSKPRYAISIDNAQKVQQAKHGSATSQEKSSLVTLDRIWGCRRHLLSPENNQGNDPKDLSLAFALSRLLRCRLEDVALPQEFFFINRKLVKTKILEEQNTDRAFRVMELQLGFVNDYFNTRYPIVFWNGLLSLFSNLFLSVVTSGVVCWLAVDIYKVYKPPKNDWAHVVHGYNIDMIITWVFMFFMVFKECWEMSSYLVSDWTRLLLVCRYAQKKQECTRNRRMESTISSFFTSSITTKQWHGLIDQYVFLESYDDRPRFWNLIHTITIGMVPKKEDGTTLADAINVPECVRPAILKKLCANLEKLSTLDAVQQPDNPNRNHEDRSGWILPKVITSLSDGDRRKRYGWACFDLPTCSHVILVWHIATSLCEMKLARGHGVDLSKPGLLGSLLLYFTNFCSSKPYLLDVDEKTKKKKKENEKLPDKLQEMYITANSLSRYCASLLLLKPDLIPDSFHVPKMVLEETVIRARDNILKNCDSLQSRYDQLMKEAEKAIQDADDVIKKEDVVLLGAMLGKELIDQETEEECWEILSGLWADLLVHIAPSWNAEAHKQCLESGGEFITYIWTLLWHCGIEKSKLWPVEDMYGKDAPGAPQDENVQLAQEMQPICAGPREQIEEANMQRSEMQQVDAQEGNGWTEMGQIHENNSRTLEQGEAIRVATSEHDQEMLSTDMVDRNGQGNVVRGMQNGGNRCYFNAVLQSLLALDKLRARMLGPDAPTRYLGQELQKLFIETTDTNGEGDMLIAQDLFLHMCSKSPDFRPGMKEDSNNMLGSLLDVLHNEEPTMVKSLFRGQVIKHVSCKECGHTSVTTEDLDLSLAIPSKKPASIEDCLDLYVAGVIESWHCTDCSLAAGNVSLSQEDAAVNDGRPEQSENKTHRKEESNHPADRQTRTPNQNNGKLPVLDGNENQMEKSHNKQKGEKKIYRAATVRYDISKVAPLLIIQLKRFNYVHPDMPSKLGEHVSFQDTLDITKFMDPGNDEYKYCLAAVIVHDGPMLREGHNFAYVRARQLGGQQQESCGTPLWFCASDESITQVELKQVLECQAYILFYERVEQPKAKSVLENHLPTDD</sequence>
<evidence type="ECO:0000256" key="1">
    <source>
        <dbReference type="ARBA" id="ARBA00009085"/>
    </source>
</evidence>
<keyword evidence="2" id="KW-0175">Coiled coil</keyword>
<dbReference type="InterPro" id="IPR007658">
    <property type="entry name" value="DUF594"/>
</dbReference>
<dbReference type="EMBL" id="CM000881">
    <property type="protein sequence ID" value="PNT70621.1"/>
    <property type="molecule type" value="Genomic_DNA"/>
</dbReference>
<dbReference type="Gramene" id="PNT70621">
    <property type="protein sequence ID" value="PNT70621"/>
    <property type="gene ID" value="BRADI_2g14560v3"/>
</dbReference>
<feature type="compositionally biased region" description="Basic and acidic residues" evidence="3">
    <location>
        <begin position="1147"/>
        <end position="1159"/>
    </location>
</feature>
<dbReference type="PROSITE" id="PS50235">
    <property type="entry name" value="USP_3"/>
    <property type="match status" value="1"/>
</dbReference>
<feature type="transmembrane region" description="Helical" evidence="4">
    <location>
        <begin position="411"/>
        <end position="427"/>
    </location>
</feature>
<keyword evidence="4" id="KW-0472">Membrane</keyword>
<feature type="transmembrane region" description="Helical" evidence="4">
    <location>
        <begin position="369"/>
        <end position="391"/>
    </location>
</feature>
<keyword evidence="8" id="KW-1185">Reference proteome</keyword>
<feature type="compositionally biased region" description="Basic and acidic residues" evidence="3">
    <location>
        <begin position="1105"/>
        <end position="1128"/>
    </location>
</feature>
<feature type="transmembrane region" description="Helical" evidence="4">
    <location>
        <begin position="44"/>
        <end position="68"/>
    </location>
</feature>
<dbReference type="InterPro" id="IPR028889">
    <property type="entry name" value="USP"/>
</dbReference>
<dbReference type="Pfam" id="PF13968">
    <property type="entry name" value="DUF4220"/>
    <property type="match status" value="1"/>
</dbReference>
<dbReference type="Proteomes" id="UP000008810">
    <property type="component" value="Chromosome 2"/>
</dbReference>
<dbReference type="InterPro" id="IPR025315">
    <property type="entry name" value="DUF4220"/>
</dbReference>
<evidence type="ECO:0000256" key="2">
    <source>
        <dbReference type="SAM" id="Coils"/>
    </source>
</evidence>
<accession>A0A2K2D8M0</accession>
<dbReference type="EnsemblPlants" id="PNT70621">
    <property type="protein sequence ID" value="PNT70621"/>
    <property type="gene ID" value="BRADI_2g14560v3"/>
</dbReference>
<reference evidence="6 7" key="1">
    <citation type="journal article" date="2010" name="Nature">
        <title>Genome sequencing and analysis of the model grass Brachypodium distachyon.</title>
        <authorList>
            <consortium name="International Brachypodium Initiative"/>
        </authorList>
    </citation>
    <scope>NUCLEOTIDE SEQUENCE [LARGE SCALE GENOMIC DNA]</scope>
    <source>
        <strain evidence="6 7">Bd21</strain>
    </source>
</reference>
<comment type="similarity">
    <text evidence="1">Belongs to the peptidase C19 family.</text>
</comment>
<dbReference type="GO" id="GO:0004843">
    <property type="term" value="F:cysteine-type deubiquitinase activity"/>
    <property type="evidence" value="ECO:0007669"/>
    <property type="project" value="InterPro"/>
</dbReference>
<evidence type="ECO:0000313" key="7">
    <source>
        <dbReference type="EnsemblPlants" id="PNT70621"/>
    </source>
</evidence>
<dbReference type="PANTHER" id="PTHR31325">
    <property type="entry name" value="OS01G0798800 PROTEIN-RELATED"/>
    <property type="match status" value="1"/>
</dbReference>
<reference evidence="6" key="2">
    <citation type="submission" date="2017-06" db="EMBL/GenBank/DDBJ databases">
        <title>WGS assembly of Brachypodium distachyon.</title>
        <authorList>
            <consortium name="The International Brachypodium Initiative"/>
            <person name="Lucas S."/>
            <person name="Harmon-Smith M."/>
            <person name="Lail K."/>
            <person name="Tice H."/>
            <person name="Grimwood J."/>
            <person name="Bruce D."/>
            <person name="Barry K."/>
            <person name="Shu S."/>
            <person name="Lindquist E."/>
            <person name="Wang M."/>
            <person name="Pitluck S."/>
            <person name="Vogel J.P."/>
            <person name="Garvin D.F."/>
            <person name="Mockler T.C."/>
            <person name="Schmutz J."/>
            <person name="Rokhsar D."/>
            <person name="Bevan M.W."/>
        </authorList>
    </citation>
    <scope>NUCLEOTIDE SEQUENCE</scope>
    <source>
        <strain evidence="6">Bd21</strain>
    </source>
</reference>
<dbReference type="Pfam" id="PF00443">
    <property type="entry name" value="UCH"/>
    <property type="match status" value="1"/>
</dbReference>
<dbReference type="OrthoDB" id="624036at2759"/>
<evidence type="ECO:0000256" key="4">
    <source>
        <dbReference type="SAM" id="Phobius"/>
    </source>
</evidence>
<dbReference type="GO" id="GO:0016579">
    <property type="term" value="P:protein deubiquitination"/>
    <property type="evidence" value="ECO:0007669"/>
    <property type="project" value="InterPro"/>
</dbReference>
<feature type="coiled-coil region" evidence="2">
    <location>
        <begin position="709"/>
        <end position="743"/>
    </location>
</feature>
<feature type="transmembrane region" description="Helical" evidence="4">
    <location>
        <begin position="80"/>
        <end position="99"/>
    </location>
</feature>
<dbReference type="Pfam" id="PF04578">
    <property type="entry name" value="DUF594"/>
    <property type="match status" value="1"/>
</dbReference>
<gene>
    <name evidence="7" type="primary">LOC100823751</name>
    <name evidence="6" type="ORF">BRADI_2g14560v3</name>
</gene>
<feature type="region of interest" description="Disordered" evidence="3">
    <location>
        <begin position="1099"/>
        <end position="1159"/>
    </location>
</feature>
<proteinExistence type="inferred from homology"/>
<evidence type="ECO:0000259" key="5">
    <source>
        <dbReference type="PROSITE" id="PS50235"/>
    </source>
</evidence>